<dbReference type="AlphaFoldDB" id="A0A382XKI4"/>
<sequence>MEPKKHVAISTDKLKSNRLPTGKGVLNKDTPDAVFDVGSLFIHDKQLFNFLDAFEKLHDYILPIKSVFGCYGVKWMGGRNTTAQQMVPWNHQGWTPEVLIQEYNQRGIGCTYTFSNTLLTEKDLDDPSSNYLLDILASQNYSGNAVAVTQDCLSDYIRKRYPDLKQKVSVCKSTKDMPHKRTFEYYESLCDKFELVYLHPDDNLNLNLLKKISDSGKAEKYIPLINER</sequence>
<gene>
    <name evidence="1" type="ORF">METZ01_LOCUS424317</name>
</gene>
<reference evidence="1" key="1">
    <citation type="submission" date="2018-05" db="EMBL/GenBank/DDBJ databases">
        <authorList>
            <person name="Lanie J.A."/>
            <person name="Ng W.-L."/>
            <person name="Kazmierczak K.M."/>
            <person name="Andrzejewski T.M."/>
            <person name="Davidsen T.M."/>
            <person name="Wayne K.J."/>
            <person name="Tettelin H."/>
            <person name="Glass J.I."/>
            <person name="Rusch D."/>
            <person name="Podicherti R."/>
            <person name="Tsui H.-C.T."/>
            <person name="Winkler M.E."/>
        </authorList>
    </citation>
    <scope>NUCLEOTIDE SEQUENCE</scope>
</reference>
<accession>A0A382XKI4</accession>
<protein>
    <submittedName>
        <fullName evidence="1">Uncharacterized protein</fullName>
    </submittedName>
</protein>
<evidence type="ECO:0000313" key="1">
    <source>
        <dbReference type="EMBL" id="SVD71463.1"/>
    </source>
</evidence>
<proteinExistence type="predicted"/>
<name>A0A382XKI4_9ZZZZ</name>
<dbReference type="EMBL" id="UINC01168434">
    <property type="protein sequence ID" value="SVD71463.1"/>
    <property type="molecule type" value="Genomic_DNA"/>
</dbReference>
<organism evidence="1">
    <name type="scientific">marine metagenome</name>
    <dbReference type="NCBI Taxonomy" id="408172"/>
    <lineage>
        <taxon>unclassified sequences</taxon>
        <taxon>metagenomes</taxon>
        <taxon>ecological metagenomes</taxon>
    </lineage>
</organism>